<organism evidence="1 2">
    <name type="scientific">Rhodococcus oxybenzonivorans</name>
    <dbReference type="NCBI Taxonomy" id="1990687"/>
    <lineage>
        <taxon>Bacteria</taxon>
        <taxon>Bacillati</taxon>
        <taxon>Actinomycetota</taxon>
        <taxon>Actinomycetes</taxon>
        <taxon>Mycobacteriales</taxon>
        <taxon>Nocardiaceae</taxon>
        <taxon>Rhodococcus</taxon>
    </lineage>
</organism>
<dbReference type="OrthoDB" id="9764467at2"/>
<name>A0A2S2BTD4_9NOCA</name>
<dbReference type="AlphaFoldDB" id="A0A2S2BTD4"/>
<sequence>MMSRRVVRSLRDELSGPSDAPSVVEIERRLELERQLSASVRAANVVDSTVEELSDLAQRFFELRAELEELRNAGENAADVARVEKFRESFQSQLSAYGFRSIRPTDVTIDDQSLLPVCDGFELTFDVAQSSSASDTIRTKWAYHLALLEATRAIAESRHIGVLALDEPRQQETDRADLRAFLLRLAENAQSGQILYFTSEAPEILRELLEGIPVTFLPSSGDHLLSISREHSGLAVDDESDESFFIPTVEDVASQAVIGSVPELVGDAINDAGTIVGRALAESLTDEEEATEVVEVLPDAASFIWSLVEQFEGGTDLGECSIEADVILVVKIHETESAERDDVLDSNYDNDDEDSEVYVERRFRLVFEFSVTVTGESVEDLAIDNASVL</sequence>
<proteinExistence type="predicted"/>
<evidence type="ECO:0000313" key="1">
    <source>
        <dbReference type="EMBL" id="AWK71834.1"/>
    </source>
</evidence>
<keyword evidence="2" id="KW-1185">Reference proteome</keyword>
<dbReference type="EMBL" id="CP021354">
    <property type="protein sequence ID" value="AWK71834.1"/>
    <property type="molecule type" value="Genomic_DNA"/>
</dbReference>
<dbReference type="KEGG" id="roz:CBI38_09770"/>
<evidence type="ECO:0000313" key="2">
    <source>
        <dbReference type="Proteomes" id="UP000245711"/>
    </source>
</evidence>
<gene>
    <name evidence="1" type="ORF">CBI38_09770</name>
</gene>
<dbReference type="Proteomes" id="UP000245711">
    <property type="component" value="Chromosome"/>
</dbReference>
<protein>
    <submittedName>
        <fullName evidence="1">Uncharacterized protein</fullName>
    </submittedName>
</protein>
<accession>A0A2S2BTD4</accession>
<reference evidence="1 2" key="1">
    <citation type="submission" date="2017-05" db="EMBL/GenBank/DDBJ databases">
        <title>Isolation of Rhodococcus sp. S2-17 biodegrading of BP-3.</title>
        <authorList>
            <person name="Lee Y."/>
            <person name="Kim K.H."/>
            <person name="Chun B.H."/>
            <person name="Jung H.S."/>
            <person name="Jeon C.O."/>
        </authorList>
    </citation>
    <scope>NUCLEOTIDE SEQUENCE [LARGE SCALE GENOMIC DNA]</scope>
    <source>
        <strain evidence="1 2">S2-17</strain>
    </source>
</reference>